<organism evidence="1 2">
    <name type="scientific">Petralouisia muris</name>
    <dbReference type="NCBI Taxonomy" id="3032872"/>
    <lineage>
        <taxon>Bacteria</taxon>
        <taxon>Bacillati</taxon>
        <taxon>Bacillota</taxon>
        <taxon>Clostridia</taxon>
        <taxon>Lachnospirales</taxon>
        <taxon>Lachnospiraceae</taxon>
        <taxon>Petralouisia</taxon>
    </lineage>
</organism>
<proteinExistence type="predicted"/>
<dbReference type="Proteomes" id="UP000304953">
    <property type="component" value="Unassembled WGS sequence"/>
</dbReference>
<protein>
    <submittedName>
        <fullName evidence="1">Uncharacterized protein</fullName>
    </submittedName>
</protein>
<gene>
    <name evidence="1" type="ORF">E5329_19275</name>
</gene>
<reference evidence="1" key="1">
    <citation type="submission" date="2019-04" db="EMBL/GenBank/DDBJ databases">
        <title>Microbes associate with the intestines of laboratory mice.</title>
        <authorList>
            <person name="Navarre W."/>
            <person name="Wong E."/>
            <person name="Huang K."/>
            <person name="Tropini C."/>
            <person name="Ng K."/>
            <person name="Yu B."/>
        </authorList>
    </citation>
    <scope>NUCLEOTIDE SEQUENCE</scope>
    <source>
        <strain evidence="1">NM01_1-7b</strain>
    </source>
</reference>
<comment type="caution">
    <text evidence="1">The sequence shown here is derived from an EMBL/GenBank/DDBJ whole genome shotgun (WGS) entry which is preliminary data.</text>
</comment>
<evidence type="ECO:0000313" key="2">
    <source>
        <dbReference type="Proteomes" id="UP000304953"/>
    </source>
</evidence>
<evidence type="ECO:0000313" key="1">
    <source>
        <dbReference type="EMBL" id="TGY92598.1"/>
    </source>
</evidence>
<accession>A0AC61RS31</accession>
<keyword evidence="2" id="KW-1185">Reference proteome</keyword>
<name>A0AC61RS31_9FIRM</name>
<dbReference type="EMBL" id="SRYA01000047">
    <property type="protein sequence ID" value="TGY92598.1"/>
    <property type="molecule type" value="Genomic_DNA"/>
</dbReference>
<sequence length="158" mass="17957">MKYRGLTFDRKKQAYKWVYGMPSYGFETEEIAEIGTPNGDFYDIDPTTLGEETEYTDKHGKRMYTGDIVTLLVDGEVREFVVDRATVDREYNTLPGFEGETVKVRLAGVVVFRWIDPDGIIHQLLPCVDPMGIDDTLLMEIIGAVAERAVHESESQKQ</sequence>